<dbReference type="EMBL" id="LHZB01000082">
    <property type="protein sequence ID" value="KXV02823.1"/>
    <property type="molecule type" value="Genomic_DNA"/>
</dbReference>
<dbReference type="InterPro" id="IPR035986">
    <property type="entry name" value="PKD_dom_sf"/>
</dbReference>
<evidence type="ECO:0000313" key="1">
    <source>
        <dbReference type="EMBL" id="KXV02823.1"/>
    </source>
</evidence>
<dbReference type="PATRIC" id="fig|442.7.peg.2837"/>
<protein>
    <recommendedName>
        <fullName evidence="3">PKD domain-containing protein</fullName>
    </recommendedName>
</protein>
<proteinExistence type="predicted"/>
<accession>A0A149QZS0</accession>
<dbReference type="Proteomes" id="UP000075573">
    <property type="component" value="Unassembled WGS sequence"/>
</dbReference>
<gene>
    <name evidence="1" type="ORF">AD929_01670</name>
</gene>
<name>A0A149QZS0_9PROT</name>
<dbReference type="Gene3D" id="2.60.40.10">
    <property type="entry name" value="Immunoglobulins"/>
    <property type="match status" value="1"/>
</dbReference>
<dbReference type="SUPFAM" id="SSF49299">
    <property type="entry name" value="PKD domain"/>
    <property type="match status" value="1"/>
</dbReference>
<dbReference type="InterPro" id="IPR013783">
    <property type="entry name" value="Ig-like_fold"/>
</dbReference>
<reference evidence="1 2" key="1">
    <citation type="submission" date="2015-06" db="EMBL/GenBank/DDBJ databases">
        <title>Improved classification and identification of acetic acid bacteria using matrix-assisted laser desorption/ionization time-of-flight mass spectrometry; Gluconobacter nephelii and Gluconobacter uchimurae are later heterotypic synonyms of Gluconobacter japonicus and Gluconobacter oxydans, respectively.</title>
        <authorList>
            <person name="Li L."/>
            <person name="Cleenwerck I."/>
            <person name="De Vuyst L."/>
            <person name="Vandamme P."/>
        </authorList>
    </citation>
    <scope>NUCLEOTIDE SEQUENCE [LARGE SCALE GENOMIC DNA]</scope>
    <source>
        <strain evidence="1 2">LMG 1764</strain>
    </source>
</reference>
<evidence type="ECO:0000313" key="2">
    <source>
        <dbReference type="Proteomes" id="UP000075573"/>
    </source>
</evidence>
<evidence type="ECO:0008006" key="3">
    <source>
        <dbReference type="Google" id="ProtNLM"/>
    </source>
</evidence>
<dbReference type="AlphaFoldDB" id="A0A149QZS0"/>
<organism evidence="1 2">
    <name type="scientific">Gluconobacter potus</name>
    <dbReference type="NCBI Taxonomy" id="2724927"/>
    <lineage>
        <taxon>Bacteria</taxon>
        <taxon>Pseudomonadati</taxon>
        <taxon>Pseudomonadota</taxon>
        <taxon>Alphaproteobacteria</taxon>
        <taxon>Acetobacterales</taxon>
        <taxon>Acetobacteraceae</taxon>
        <taxon>Gluconobacter</taxon>
    </lineage>
</organism>
<dbReference type="CDD" id="cd00146">
    <property type="entry name" value="PKD"/>
    <property type="match status" value="1"/>
</dbReference>
<comment type="caution">
    <text evidence="1">The sequence shown here is derived from an EMBL/GenBank/DDBJ whole genome shotgun (WGS) entry which is preliminary data.</text>
</comment>
<sequence length="650" mass="69685">MTPLCDDPELSRPYIDKDKLGETTDPETGVSVRYRYVHGGFAGSKTKFAFYFPAQADYRGWFIESTYPTVTDEAATPATIAFGISHGAYVVSTNNNRGVPAGGLLAAYRANAAASKFSRLEATRIYGRIARPRGFIFGASGGAYQTLAAAENTSNIWDGSVPMVMGVPNSIPSFQSAQILGLRVLSPVLPQIVDAMAPGGSGSPFSGLTPVQQSTLQEVSRLGFPLRGWWQYEALTGGAFIAVEGAVQAIDPGYASDFWNKTGYEGFDPVIKALRIQATTSVKGFEGESGLVLANVPTGDLLNADLVVHDGAMAGTTLKIVGVKGHTVQIATTNGALANDRTGASLRALVPGTSVTLDNSWAVALQYYPRHQVPSSDEYGWNQYRDTQGKPRYIQRPVLVGPMLDANSSGGAVTNGRFHGRMIMLASTMDVQAFSWGADWYRKKAMQEKGGQLWSSYRLWYMDNADHDPIGPRATTVPRAVDHIVPYQGEYEQALLYLNDWVARDVAPPASTTYSISPDTQTVVTGPASRRLGVQPVVALTGNGREKIEVRAGQPVTFLMTAQVPPGTGRIVKVEWDLDGTGHYAPPVSSGGTGDAANLTGEHTFARPGVYFPTVRVSAAREQRPPNVAPAGKDPYALAQNLASVRVVVR</sequence>